<reference evidence="1" key="1">
    <citation type="submission" date="2021-03" db="EMBL/GenBank/DDBJ databases">
        <authorList>
            <consortium name="DOE Joint Genome Institute"/>
            <person name="Ahrendt S."/>
            <person name="Looney B.P."/>
            <person name="Miyauchi S."/>
            <person name="Morin E."/>
            <person name="Drula E."/>
            <person name="Courty P.E."/>
            <person name="Chicoki N."/>
            <person name="Fauchery L."/>
            <person name="Kohler A."/>
            <person name="Kuo A."/>
            <person name="Labutti K."/>
            <person name="Pangilinan J."/>
            <person name="Lipzen A."/>
            <person name="Riley R."/>
            <person name="Andreopoulos W."/>
            <person name="He G."/>
            <person name="Johnson J."/>
            <person name="Barry K.W."/>
            <person name="Grigoriev I.V."/>
            <person name="Nagy L."/>
            <person name="Hibbett D."/>
            <person name="Henrissat B."/>
            <person name="Matheny P.B."/>
            <person name="Labbe J."/>
            <person name="Martin F."/>
        </authorList>
    </citation>
    <scope>NUCLEOTIDE SEQUENCE</scope>
    <source>
        <strain evidence="1">HHB10654</strain>
    </source>
</reference>
<dbReference type="Proteomes" id="UP000814140">
    <property type="component" value="Unassembled WGS sequence"/>
</dbReference>
<name>A0ACB8SXC7_9AGAM</name>
<keyword evidence="2" id="KW-1185">Reference proteome</keyword>
<reference evidence="1" key="2">
    <citation type="journal article" date="2022" name="New Phytol.">
        <title>Evolutionary transition to the ectomycorrhizal habit in the genomes of a hyperdiverse lineage of mushroom-forming fungi.</title>
        <authorList>
            <person name="Looney B."/>
            <person name="Miyauchi S."/>
            <person name="Morin E."/>
            <person name="Drula E."/>
            <person name="Courty P.E."/>
            <person name="Kohler A."/>
            <person name="Kuo A."/>
            <person name="LaButti K."/>
            <person name="Pangilinan J."/>
            <person name="Lipzen A."/>
            <person name="Riley R."/>
            <person name="Andreopoulos W."/>
            <person name="He G."/>
            <person name="Johnson J."/>
            <person name="Nolan M."/>
            <person name="Tritt A."/>
            <person name="Barry K.W."/>
            <person name="Grigoriev I.V."/>
            <person name="Nagy L.G."/>
            <person name="Hibbett D."/>
            <person name="Henrissat B."/>
            <person name="Matheny P.B."/>
            <person name="Labbe J."/>
            <person name="Martin F.M."/>
        </authorList>
    </citation>
    <scope>NUCLEOTIDE SEQUENCE</scope>
    <source>
        <strain evidence="1">HHB10654</strain>
    </source>
</reference>
<comment type="caution">
    <text evidence="1">The sequence shown here is derived from an EMBL/GenBank/DDBJ whole genome shotgun (WGS) entry which is preliminary data.</text>
</comment>
<evidence type="ECO:0000313" key="1">
    <source>
        <dbReference type="EMBL" id="KAI0060807.1"/>
    </source>
</evidence>
<organism evidence="1 2">
    <name type="scientific">Artomyces pyxidatus</name>
    <dbReference type="NCBI Taxonomy" id="48021"/>
    <lineage>
        <taxon>Eukaryota</taxon>
        <taxon>Fungi</taxon>
        <taxon>Dikarya</taxon>
        <taxon>Basidiomycota</taxon>
        <taxon>Agaricomycotina</taxon>
        <taxon>Agaricomycetes</taxon>
        <taxon>Russulales</taxon>
        <taxon>Auriscalpiaceae</taxon>
        <taxon>Artomyces</taxon>
    </lineage>
</organism>
<evidence type="ECO:0000313" key="2">
    <source>
        <dbReference type="Proteomes" id="UP000814140"/>
    </source>
</evidence>
<protein>
    <submittedName>
        <fullName evidence="1">Uncharacterized protein</fullName>
    </submittedName>
</protein>
<proteinExistence type="predicted"/>
<feature type="non-terminal residue" evidence="1">
    <location>
        <position position="1"/>
    </location>
</feature>
<accession>A0ACB8SXC7</accession>
<sequence length="181" mass="20270">LPDGSSYTRCYCEENIFLLARVFHARDAVRDAWDVFVVFISNHAKSVALWNQKAGENLVVWDYHVVLCLRPKSPGEPSLTGAQSWIYDFDTRLPLPSPCPEYISGTFDLTGGLPSRYHSLFRVVPASVYLDNFASDRSHMVRTVIGIQYNAPVPLYPPLCGPGARERGIENNLMSAFVDMA</sequence>
<feature type="non-terminal residue" evidence="1">
    <location>
        <position position="181"/>
    </location>
</feature>
<dbReference type="EMBL" id="MU277216">
    <property type="protein sequence ID" value="KAI0060807.1"/>
    <property type="molecule type" value="Genomic_DNA"/>
</dbReference>
<gene>
    <name evidence="1" type="ORF">BV25DRAFT_1788462</name>
</gene>